<gene>
    <name evidence="2" type="ORF">CCO03_12880</name>
</gene>
<dbReference type="AlphaFoldDB" id="A0A1Y0ETC0"/>
<reference evidence="2 3" key="1">
    <citation type="submission" date="2017-05" db="EMBL/GenBank/DDBJ databases">
        <authorList>
            <person name="Song R."/>
            <person name="Chenine A.L."/>
            <person name="Ruprecht R.M."/>
        </authorList>
    </citation>
    <scope>NUCLEOTIDE SEQUENCE [LARGE SCALE GENOMIC DNA]</scope>
    <source>
        <strain evidence="2 3">DSM 26136</strain>
    </source>
</reference>
<dbReference type="KEGG" id="cser:CCO03_12880"/>
<name>A0A1Y0ETC0_9BURK</name>
<dbReference type="PIRSF" id="PIRSF003113">
    <property type="entry name" value="BolA"/>
    <property type="match status" value="1"/>
</dbReference>
<dbReference type="Pfam" id="PF01722">
    <property type="entry name" value="BolA"/>
    <property type="match status" value="1"/>
</dbReference>
<protein>
    <submittedName>
        <fullName evidence="2">BolA family transcriptional regulator</fullName>
    </submittedName>
</protein>
<dbReference type="Gene3D" id="3.30.300.90">
    <property type="entry name" value="BolA-like"/>
    <property type="match status" value="1"/>
</dbReference>
<keyword evidence="3" id="KW-1185">Reference proteome</keyword>
<dbReference type="SUPFAM" id="SSF82657">
    <property type="entry name" value="BolA-like"/>
    <property type="match status" value="1"/>
</dbReference>
<evidence type="ECO:0000313" key="3">
    <source>
        <dbReference type="Proteomes" id="UP000196138"/>
    </source>
</evidence>
<evidence type="ECO:0000313" key="2">
    <source>
        <dbReference type="EMBL" id="ARU06843.1"/>
    </source>
</evidence>
<accession>A0A1Y0ETC0</accession>
<evidence type="ECO:0000256" key="1">
    <source>
        <dbReference type="RuleBase" id="RU003860"/>
    </source>
</evidence>
<dbReference type="InterPro" id="IPR036065">
    <property type="entry name" value="BolA-like_sf"/>
</dbReference>
<sequence>MAQTLRTALPGASVEVIDESWEHAGHSGANEAGLGTHMRVRIQAAQLHGLSRVAQHRLVYDALRPYVEGEGVHALAIEAKALPPA</sequence>
<comment type="similarity">
    <text evidence="1">Belongs to the BolA/IbaG family.</text>
</comment>
<dbReference type="EMBL" id="CP021455">
    <property type="protein sequence ID" value="ARU06843.1"/>
    <property type="molecule type" value="Genomic_DNA"/>
</dbReference>
<dbReference type="GO" id="GO:0016226">
    <property type="term" value="P:iron-sulfur cluster assembly"/>
    <property type="evidence" value="ECO:0007669"/>
    <property type="project" value="TreeGrafter"/>
</dbReference>
<dbReference type="PANTHER" id="PTHR46230:SF7">
    <property type="entry name" value="BOLA-LIKE PROTEIN 1"/>
    <property type="match status" value="1"/>
</dbReference>
<dbReference type="OrthoDB" id="5296536at2"/>
<dbReference type="Proteomes" id="UP000196138">
    <property type="component" value="Chromosome"/>
</dbReference>
<proteinExistence type="inferred from homology"/>
<dbReference type="InterPro" id="IPR002634">
    <property type="entry name" value="BolA"/>
</dbReference>
<dbReference type="PANTHER" id="PTHR46230">
    <property type="match status" value="1"/>
</dbReference>
<organism evidence="2 3">
    <name type="scientific">Comamonas serinivorans</name>
    <dbReference type="NCBI Taxonomy" id="1082851"/>
    <lineage>
        <taxon>Bacteria</taxon>
        <taxon>Pseudomonadati</taxon>
        <taxon>Pseudomonadota</taxon>
        <taxon>Betaproteobacteria</taxon>
        <taxon>Burkholderiales</taxon>
        <taxon>Comamonadaceae</taxon>
        <taxon>Comamonas</taxon>
    </lineage>
</organism>